<evidence type="ECO:0000256" key="2">
    <source>
        <dbReference type="ARBA" id="ARBA00001946"/>
    </source>
</evidence>
<evidence type="ECO:0000259" key="9">
    <source>
        <dbReference type="PROSITE" id="PS51192"/>
    </source>
</evidence>
<dbReference type="CDD" id="cd00048">
    <property type="entry name" value="DSRM_SF"/>
    <property type="match status" value="1"/>
</dbReference>
<feature type="domain" description="RNase III" evidence="8">
    <location>
        <begin position="1094"/>
        <end position="1244"/>
    </location>
</feature>
<dbReference type="GO" id="GO:0006396">
    <property type="term" value="P:RNA processing"/>
    <property type="evidence" value="ECO:0007669"/>
    <property type="project" value="InterPro"/>
</dbReference>
<dbReference type="SMART" id="SM00535">
    <property type="entry name" value="RIBOc"/>
    <property type="match status" value="2"/>
</dbReference>
<keyword evidence="3" id="KW-0479">Metal-binding</keyword>
<evidence type="ECO:0000256" key="3">
    <source>
        <dbReference type="ARBA" id="ARBA00022723"/>
    </source>
</evidence>
<evidence type="ECO:0000313" key="10">
    <source>
        <dbReference type="EMBL" id="CAF0904489.1"/>
    </source>
</evidence>
<keyword evidence="12" id="KW-1185">Reference proteome</keyword>
<dbReference type="GO" id="GO:0003677">
    <property type="term" value="F:DNA binding"/>
    <property type="evidence" value="ECO:0007669"/>
    <property type="project" value="InterPro"/>
</dbReference>
<dbReference type="Proteomes" id="UP000681722">
    <property type="component" value="Unassembled WGS sequence"/>
</dbReference>
<dbReference type="PROSITE" id="PS51192">
    <property type="entry name" value="HELICASE_ATP_BIND_1"/>
    <property type="match status" value="1"/>
</dbReference>
<evidence type="ECO:0000256" key="7">
    <source>
        <dbReference type="ARBA" id="ARBA00023158"/>
    </source>
</evidence>
<accession>A0A813ZX30</accession>
<evidence type="ECO:0000256" key="6">
    <source>
        <dbReference type="ARBA" id="ARBA00022884"/>
    </source>
</evidence>
<dbReference type="CDD" id="cd18034">
    <property type="entry name" value="DEXHc_dicer"/>
    <property type="match status" value="1"/>
</dbReference>
<keyword evidence="6" id="KW-0694">RNA-binding</keyword>
<proteinExistence type="predicted"/>
<dbReference type="GO" id="GO:0003723">
    <property type="term" value="F:RNA binding"/>
    <property type="evidence" value="ECO:0007669"/>
    <property type="project" value="UniProtKB-KW"/>
</dbReference>
<feature type="domain" description="Helicase ATP-binding" evidence="9">
    <location>
        <begin position="14"/>
        <end position="193"/>
    </location>
</feature>
<comment type="cofactor">
    <cofactor evidence="1">
        <name>Mn(2+)</name>
        <dbReference type="ChEBI" id="CHEBI:29035"/>
    </cofactor>
</comment>
<protein>
    <submittedName>
        <fullName evidence="10">Uncharacterized protein</fullName>
    </submittedName>
</protein>
<gene>
    <name evidence="10" type="ORF">GPM918_LOCUS8815</name>
    <name evidence="11" type="ORF">SRO942_LOCUS8816</name>
</gene>
<dbReference type="Gene3D" id="3.30.160.20">
    <property type="match status" value="1"/>
</dbReference>
<keyword evidence="5" id="KW-0460">Magnesium</keyword>
<dbReference type="PANTHER" id="PTHR14950">
    <property type="entry name" value="DICER-RELATED"/>
    <property type="match status" value="1"/>
</dbReference>
<dbReference type="InterPro" id="IPR000999">
    <property type="entry name" value="RNase_III_dom"/>
</dbReference>
<evidence type="ECO:0000256" key="1">
    <source>
        <dbReference type="ARBA" id="ARBA00001936"/>
    </source>
</evidence>
<dbReference type="InterPro" id="IPR014001">
    <property type="entry name" value="Helicase_ATP-bd"/>
</dbReference>
<comment type="cofactor">
    <cofactor evidence="2">
        <name>Mg(2+)</name>
        <dbReference type="ChEBI" id="CHEBI:18420"/>
    </cofactor>
</comment>
<reference evidence="10" key="1">
    <citation type="submission" date="2021-02" db="EMBL/GenBank/DDBJ databases">
        <authorList>
            <person name="Nowell W R."/>
        </authorList>
    </citation>
    <scope>NUCLEOTIDE SEQUENCE</scope>
</reference>
<feature type="domain" description="RNase III" evidence="8">
    <location>
        <begin position="945"/>
        <end position="1075"/>
    </location>
</feature>
<comment type="caution">
    <text evidence="10">The sequence shown here is derived from an EMBL/GenBank/DDBJ whole genome shotgun (WGS) entry which is preliminary data.</text>
</comment>
<dbReference type="GO" id="GO:0005524">
    <property type="term" value="F:ATP binding"/>
    <property type="evidence" value="ECO:0007669"/>
    <property type="project" value="InterPro"/>
</dbReference>
<dbReference type="SMART" id="SM00487">
    <property type="entry name" value="DEXDc"/>
    <property type="match status" value="1"/>
</dbReference>
<name>A0A813ZX30_9BILA</name>
<dbReference type="SUPFAM" id="SSF54768">
    <property type="entry name" value="dsRNA-binding domain-like"/>
    <property type="match status" value="1"/>
</dbReference>
<dbReference type="Gene3D" id="3.40.50.300">
    <property type="entry name" value="P-loop containing nucleotide triphosphate hydrolases"/>
    <property type="match status" value="2"/>
</dbReference>
<dbReference type="PANTHER" id="PTHR14950:SF37">
    <property type="entry name" value="ENDORIBONUCLEASE DICER"/>
    <property type="match status" value="1"/>
</dbReference>
<dbReference type="FunFam" id="1.10.1520.10:FF:000004">
    <property type="entry name" value="Endoribonuclease dicer-like 1"/>
    <property type="match status" value="1"/>
</dbReference>
<dbReference type="InterPro" id="IPR006935">
    <property type="entry name" value="Helicase/UvrB_N"/>
</dbReference>
<dbReference type="Pfam" id="PF00636">
    <property type="entry name" value="Ribonuclease_3"/>
    <property type="match status" value="2"/>
</dbReference>
<dbReference type="GO" id="GO:0046872">
    <property type="term" value="F:metal ion binding"/>
    <property type="evidence" value="ECO:0007669"/>
    <property type="project" value="UniProtKB-KW"/>
</dbReference>
<evidence type="ECO:0000313" key="11">
    <source>
        <dbReference type="EMBL" id="CAF3686429.1"/>
    </source>
</evidence>
<dbReference type="Proteomes" id="UP000663829">
    <property type="component" value="Unassembled WGS sequence"/>
</dbReference>
<dbReference type="GO" id="GO:0004525">
    <property type="term" value="F:ribonuclease III activity"/>
    <property type="evidence" value="ECO:0007669"/>
    <property type="project" value="InterPro"/>
</dbReference>
<sequence>MQDAILPRAYQSEMMEYAKHKNLIICLPTGSGKTCICAMLIKALAEKSRLKLANGGKRTVFLVPTVALVRQQSQYIRDNTGMIVGEYHGEIIDTKSNEKKQLWYKNFDDNQILVITSQLFLDVLCHKLFSLDDVNLLIFDECHHSAGNSSYAQIMNLHYDDCNQKPRVLGLTASISAKKIKACELENEAKRLETTFRARVECGILRDEDVKYGTTVATEKCWCKSFTDVCNNNIKIIFDTLKRISKKIDEHQMKHKSKYDRLDNELGEIRLRKDYHTNMLKYTEKSSEYMQLVLSESPTMLNLKRQIDNIILIGQELGLIGLYLATQQLYIYQKKSQKFTNDSTFDDDVYKQIENLTNDIFDKEIKNSQWNNNMFSPKVWKLFCQIIEHHEKTISLENYDENSKMRCIIFVERISTALILNELLAILFIKIYPEYSEIFKSKYIVGNKSCTTKTSVTAKYQNEVLEQFRIGKINILVSTSVVEEDNFSSYMQAKGRARSKLNASYIILITRSKDYKADLNDKAQYQEYDEIEMMLRSGFSNYVDEDDGDITHLEPYRTKNSIINAARAVQLIYQYCSILGRGQIYPPRFLQITECGQCKCILTMPANCPIGDDVILRKYCSSNVESEANDNNWYLYRIHIISPIGSVYNNEIGFMIPLEMPDLPKFNIYDARNSYTVKIVNICTINYNQYQPQIDLFCRYLFENVFDFGNNSQLQYDSKKSPYKMMPCLLNEDDSIDIDRMIQICARSEKPVENPKNINKNELYRPWNLNEKKLFYIVDTDDLSQTKFAHAAWEHGEKYKTYADYYETKLKKQDRNVKINLNWPMACGNYWGKKADNFLYPHALSSTKVTITTIEDECKYYYYPVELLNYAPVNKNDQQLFSKLPTIFTRITQLYHVEKLRRLIVKNIDTNRKSEEQTYLELPLPELAYDNLTSSTSNKQLPPSVLFQALRRDSTGEKTNMENLEILGDCFLKLSVSLSMYYKYAKENVGFLTVEKVKFISNNMLYRCAIRKGLESFLYAQKIEYRGKNANWLPPGYVVVKKENNFHPFTMQIVKYKSLADMIEAIIGGILITHGYTDALKFSQWLGLDVFPQDENVEKRLNYQFKKKAYLIAAFTHPSCYTNRFTQSYERLEFIGDAILDYLVTREIFIKNNKITPQIVTDIRQDIANNGRLAYLFAENKLHHYILHDSSILFREISIYIARHSLDEKISLGEDLTMWADSTAPKTLADVFEALVGAIFLDSNSSLKVVWDVFEPILKKYIENSIIDPNLNPVRRFYESGGKIIREYVNQQSGSSVCKVGISGDDVTYEGIGKNKRDAKFNACQKAMKFRN</sequence>
<dbReference type="InterPro" id="IPR036389">
    <property type="entry name" value="RNase_III_sf"/>
</dbReference>
<evidence type="ECO:0000256" key="5">
    <source>
        <dbReference type="ARBA" id="ARBA00022842"/>
    </source>
</evidence>
<dbReference type="EMBL" id="CAJNOQ010001581">
    <property type="protein sequence ID" value="CAF0904489.1"/>
    <property type="molecule type" value="Genomic_DNA"/>
</dbReference>
<dbReference type="EMBL" id="CAJOBC010001581">
    <property type="protein sequence ID" value="CAF3686429.1"/>
    <property type="molecule type" value="Genomic_DNA"/>
</dbReference>
<dbReference type="InterPro" id="IPR027417">
    <property type="entry name" value="P-loop_NTPase"/>
</dbReference>
<organism evidence="10 12">
    <name type="scientific">Didymodactylos carnosus</name>
    <dbReference type="NCBI Taxonomy" id="1234261"/>
    <lineage>
        <taxon>Eukaryota</taxon>
        <taxon>Metazoa</taxon>
        <taxon>Spiralia</taxon>
        <taxon>Gnathifera</taxon>
        <taxon>Rotifera</taxon>
        <taxon>Eurotatoria</taxon>
        <taxon>Bdelloidea</taxon>
        <taxon>Philodinida</taxon>
        <taxon>Philodinidae</taxon>
        <taxon>Didymodactylos</taxon>
    </lineage>
</organism>
<dbReference type="CDD" id="cd00593">
    <property type="entry name" value="RIBOc"/>
    <property type="match status" value="2"/>
</dbReference>
<dbReference type="SUPFAM" id="SSF52540">
    <property type="entry name" value="P-loop containing nucleoside triphosphate hydrolases"/>
    <property type="match status" value="2"/>
</dbReference>
<evidence type="ECO:0000259" key="8">
    <source>
        <dbReference type="PROSITE" id="PS50142"/>
    </source>
</evidence>
<keyword evidence="7" id="KW-0943">RNA-mediated gene silencing</keyword>
<dbReference type="PROSITE" id="PS50142">
    <property type="entry name" value="RNASE_3_2"/>
    <property type="match status" value="2"/>
</dbReference>
<dbReference type="Gene3D" id="1.10.1520.10">
    <property type="entry name" value="Ribonuclease III domain"/>
    <property type="match status" value="2"/>
</dbReference>
<evidence type="ECO:0000256" key="4">
    <source>
        <dbReference type="ARBA" id="ARBA00022801"/>
    </source>
</evidence>
<keyword evidence="4" id="KW-0378">Hydrolase</keyword>
<dbReference type="GO" id="GO:0031047">
    <property type="term" value="P:regulatory ncRNA-mediated gene silencing"/>
    <property type="evidence" value="ECO:0007669"/>
    <property type="project" value="UniProtKB-KW"/>
</dbReference>
<evidence type="ECO:0000313" key="12">
    <source>
        <dbReference type="Proteomes" id="UP000663829"/>
    </source>
</evidence>
<dbReference type="OrthoDB" id="2392202at2759"/>
<dbReference type="SUPFAM" id="SSF69065">
    <property type="entry name" value="RNase III domain-like"/>
    <property type="match status" value="2"/>
</dbReference>
<dbReference type="Pfam" id="PF04851">
    <property type="entry name" value="ResIII"/>
    <property type="match status" value="1"/>
</dbReference>